<dbReference type="Proteomes" id="UP000030655">
    <property type="component" value="Unassembled WGS sequence"/>
</dbReference>
<accession>A0A059EYU6</accession>
<dbReference type="AlphaFoldDB" id="A0A059EYU6"/>
<gene>
    <name evidence="1" type="ORF">H312_02373</name>
</gene>
<evidence type="ECO:0000313" key="2">
    <source>
        <dbReference type="Proteomes" id="UP000030655"/>
    </source>
</evidence>
<dbReference type="HOGENOM" id="CLU_200103_0_0_1"/>
<dbReference type="VEuPathDB" id="MicrosporidiaDB:H312_02373"/>
<reference evidence="2" key="1">
    <citation type="submission" date="2013-02" db="EMBL/GenBank/DDBJ databases">
        <authorList>
            <consortium name="The Broad Institute Genome Sequencing Platform"/>
            <person name="Cuomo C."/>
            <person name="Becnel J."/>
            <person name="Sanscrainte N."/>
            <person name="Walker B."/>
            <person name="Young S.K."/>
            <person name="Zeng Q."/>
            <person name="Gargeya S."/>
            <person name="Fitzgerald M."/>
            <person name="Haas B."/>
            <person name="Abouelleil A."/>
            <person name="Alvarado L."/>
            <person name="Arachchi H.M."/>
            <person name="Berlin A.M."/>
            <person name="Chapman S.B."/>
            <person name="Dewar J."/>
            <person name="Goldberg J."/>
            <person name="Griggs A."/>
            <person name="Gujja S."/>
            <person name="Hansen M."/>
            <person name="Howarth C."/>
            <person name="Imamovic A."/>
            <person name="Larimer J."/>
            <person name="McCowan C."/>
            <person name="Murphy C."/>
            <person name="Neiman D."/>
            <person name="Pearson M."/>
            <person name="Priest M."/>
            <person name="Roberts A."/>
            <person name="Saif S."/>
            <person name="Shea T."/>
            <person name="Sisk P."/>
            <person name="Sykes S."/>
            <person name="Wortman J."/>
            <person name="Nusbaum C."/>
            <person name="Birren B."/>
        </authorList>
    </citation>
    <scope>NUCLEOTIDE SEQUENCE [LARGE SCALE GENOMIC DNA]</scope>
    <source>
        <strain evidence="2">PRA339</strain>
    </source>
</reference>
<proteinExistence type="predicted"/>
<dbReference type="OrthoDB" id="8597234at2759"/>
<reference evidence="1 2" key="2">
    <citation type="submission" date="2014-03" db="EMBL/GenBank/DDBJ databases">
        <title>The Genome Sequence of Anncaliia algerae insect isolate PRA339.</title>
        <authorList>
            <consortium name="The Broad Institute Genome Sequencing Platform"/>
            <consortium name="The Broad Institute Genome Sequencing Center for Infectious Disease"/>
            <person name="Cuomo C."/>
            <person name="Becnel J."/>
            <person name="Sanscrainte N."/>
            <person name="Walker B."/>
            <person name="Young S.K."/>
            <person name="Zeng Q."/>
            <person name="Gargeya S."/>
            <person name="Fitzgerald M."/>
            <person name="Haas B."/>
            <person name="Abouelleil A."/>
            <person name="Alvarado L."/>
            <person name="Arachchi H.M."/>
            <person name="Berlin A.M."/>
            <person name="Chapman S.B."/>
            <person name="Dewar J."/>
            <person name="Goldberg J."/>
            <person name="Griggs A."/>
            <person name="Gujja S."/>
            <person name="Hansen M."/>
            <person name="Howarth C."/>
            <person name="Imamovic A."/>
            <person name="Larimer J."/>
            <person name="McCowan C."/>
            <person name="Murphy C."/>
            <person name="Neiman D."/>
            <person name="Pearson M."/>
            <person name="Priest M."/>
            <person name="Roberts A."/>
            <person name="Saif S."/>
            <person name="Shea T."/>
            <person name="Sisk P."/>
            <person name="Sykes S."/>
            <person name="Wortman J."/>
            <person name="Nusbaum C."/>
            <person name="Birren B."/>
        </authorList>
    </citation>
    <scope>NUCLEOTIDE SEQUENCE [LARGE SCALE GENOMIC DNA]</scope>
    <source>
        <strain evidence="1 2">PRA339</strain>
    </source>
</reference>
<sequence length="59" mass="6843">MVGILQRSCSQYFIIHPTMLGEIGRVVEVDEMALVRRKYNRGRIVRTQWVFGGYDVIGK</sequence>
<name>A0A059EYU6_9MICR</name>
<protein>
    <submittedName>
        <fullName evidence="1">Uncharacterized protein</fullName>
    </submittedName>
</protein>
<organism evidence="1 2">
    <name type="scientific">Anncaliia algerae PRA339</name>
    <dbReference type="NCBI Taxonomy" id="1288291"/>
    <lineage>
        <taxon>Eukaryota</taxon>
        <taxon>Fungi</taxon>
        <taxon>Fungi incertae sedis</taxon>
        <taxon>Microsporidia</taxon>
        <taxon>Tubulinosematoidea</taxon>
        <taxon>Tubulinosematidae</taxon>
        <taxon>Anncaliia</taxon>
    </lineage>
</organism>
<dbReference type="EMBL" id="KK365194">
    <property type="protein sequence ID" value="KCZ80223.1"/>
    <property type="molecule type" value="Genomic_DNA"/>
</dbReference>
<keyword evidence="2" id="KW-1185">Reference proteome</keyword>
<evidence type="ECO:0000313" key="1">
    <source>
        <dbReference type="EMBL" id="KCZ80223.1"/>
    </source>
</evidence>